<evidence type="ECO:0000259" key="1">
    <source>
        <dbReference type="Pfam" id="PF01979"/>
    </source>
</evidence>
<dbReference type="InterPro" id="IPR011059">
    <property type="entry name" value="Metal-dep_hydrolase_composite"/>
</dbReference>
<dbReference type="InterPro" id="IPR032466">
    <property type="entry name" value="Metal_Hydrolase"/>
</dbReference>
<dbReference type="InterPro" id="IPR051781">
    <property type="entry name" value="Metallo-dep_Hydrolase"/>
</dbReference>
<evidence type="ECO:0000313" key="2">
    <source>
        <dbReference type="EMBL" id="MFC4527257.1"/>
    </source>
</evidence>
<dbReference type="EMBL" id="JBHSGA010000017">
    <property type="protein sequence ID" value="MFC4527257.1"/>
    <property type="molecule type" value="Genomic_DNA"/>
</dbReference>
<dbReference type="RefSeq" id="WP_266149226.1">
    <property type="nucleotide sequence ID" value="NZ_JAPDPF010000002.1"/>
</dbReference>
<dbReference type="CDD" id="cd01299">
    <property type="entry name" value="Met_dep_hydrolase_A"/>
    <property type="match status" value="1"/>
</dbReference>
<dbReference type="Pfam" id="PF01979">
    <property type="entry name" value="Amidohydro_1"/>
    <property type="match status" value="1"/>
</dbReference>
<protein>
    <submittedName>
        <fullName evidence="2">Amidohydrolase family protein</fullName>
    </submittedName>
</protein>
<evidence type="ECO:0000313" key="3">
    <source>
        <dbReference type="Proteomes" id="UP001595961"/>
    </source>
</evidence>
<organism evidence="2 3">
    <name type="scientific">Dyella halodurans</name>
    <dbReference type="NCBI Taxonomy" id="1920171"/>
    <lineage>
        <taxon>Bacteria</taxon>
        <taxon>Pseudomonadati</taxon>
        <taxon>Pseudomonadota</taxon>
        <taxon>Gammaproteobacteria</taxon>
        <taxon>Lysobacterales</taxon>
        <taxon>Rhodanobacteraceae</taxon>
        <taxon>Dyella</taxon>
    </lineage>
</organism>
<dbReference type="PANTHER" id="PTHR43135:SF3">
    <property type="entry name" value="ALPHA-D-RIBOSE 1-METHYLPHOSPHONATE 5-TRIPHOSPHATE DIPHOSPHATASE"/>
    <property type="match status" value="1"/>
</dbReference>
<dbReference type="Gene3D" id="3.20.20.140">
    <property type="entry name" value="Metal-dependent hydrolases"/>
    <property type="match status" value="1"/>
</dbReference>
<dbReference type="PANTHER" id="PTHR43135">
    <property type="entry name" value="ALPHA-D-RIBOSE 1-METHYLPHOSPHONATE 5-TRIPHOSPHATE DIPHOSPHATASE"/>
    <property type="match status" value="1"/>
</dbReference>
<dbReference type="InterPro" id="IPR057744">
    <property type="entry name" value="OTAase-like"/>
</dbReference>
<accession>A0ABV9C306</accession>
<proteinExistence type="predicted"/>
<dbReference type="SUPFAM" id="SSF51338">
    <property type="entry name" value="Composite domain of metallo-dependent hydrolases"/>
    <property type="match status" value="2"/>
</dbReference>
<sequence>MVFNNVHVFDGKSASLSGPSNVLVRGNRIEKISTTAIPADAAKGATIIDGGGRTLMPGLIDAHWHAMLVRPSPAQALTADLGYTTLLAAAEATDTLMRGFTTVRDLGGPAFSLKRAIDDGLVVGPRIFPSGAILTVTGGHGDFRQLFEVPRIEGMPLARMEELGAAKVTDSPDEVTRRAREQVLLGASQIKLTASGGVSSPHSPIDVITFTPAELTAAVQVAKDRGTYVTAHAYTPPAMQRAVEAGVQCIEHGQLMDEPTAKLMAEKGVWLSIQPFPDGMEKIFPPGSDEREKALEVMKGTDRAYELAKKYHLKTAFGSDVLFSPDLAKRQGALLASLTKWYTPAEALTMATSTNAELLALSGERSPYRGKLGVVEEGALADLLLVDGDPIANIKLVADPAKNFVVIMKDGKIYKNTLPQHP</sequence>
<dbReference type="Gene3D" id="2.30.40.10">
    <property type="entry name" value="Urease, subunit C, domain 1"/>
    <property type="match status" value="1"/>
</dbReference>
<dbReference type="SUPFAM" id="SSF51556">
    <property type="entry name" value="Metallo-dependent hydrolases"/>
    <property type="match status" value="1"/>
</dbReference>
<dbReference type="InterPro" id="IPR006680">
    <property type="entry name" value="Amidohydro-rel"/>
</dbReference>
<gene>
    <name evidence="2" type="ORF">ACFO5W_11495</name>
</gene>
<comment type="caution">
    <text evidence="2">The sequence shown here is derived from an EMBL/GenBank/DDBJ whole genome shotgun (WGS) entry which is preliminary data.</text>
</comment>
<reference evidence="3" key="1">
    <citation type="journal article" date="2019" name="Int. J. Syst. Evol. Microbiol.">
        <title>The Global Catalogue of Microorganisms (GCM) 10K type strain sequencing project: providing services to taxonomists for standard genome sequencing and annotation.</title>
        <authorList>
            <consortium name="The Broad Institute Genomics Platform"/>
            <consortium name="The Broad Institute Genome Sequencing Center for Infectious Disease"/>
            <person name="Wu L."/>
            <person name="Ma J."/>
        </authorList>
    </citation>
    <scope>NUCLEOTIDE SEQUENCE [LARGE SCALE GENOMIC DNA]</scope>
    <source>
        <strain evidence="3">CCM 4481</strain>
    </source>
</reference>
<feature type="domain" description="Amidohydrolase-related" evidence="1">
    <location>
        <begin position="54"/>
        <end position="413"/>
    </location>
</feature>
<name>A0ABV9C306_9GAMM</name>
<keyword evidence="3" id="KW-1185">Reference proteome</keyword>
<dbReference type="Proteomes" id="UP001595961">
    <property type="component" value="Unassembled WGS sequence"/>
</dbReference>